<evidence type="ECO:0000256" key="5">
    <source>
        <dbReference type="ARBA" id="ARBA00021528"/>
    </source>
</evidence>
<proteinExistence type="inferred from homology"/>
<evidence type="ECO:0000313" key="10">
    <source>
        <dbReference type="EMBL" id="AEH39710.1"/>
    </source>
</evidence>
<evidence type="ECO:0000259" key="9">
    <source>
        <dbReference type="Pfam" id="PF01515"/>
    </source>
</evidence>
<evidence type="ECO:0000313" key="11">
    <source>
        <dbReference type="Proteomes" id="UP000006811"/>
    </source>
</evidence>
<dbReference type="KEGG" id="baj:BCTU_119"/>
<evidence type="ECO:0000256" key="8">
    <source>
        <dbReference type="ARBA" id="ARBA00031108"/>
    </source>
</evidence>
<evidence type="ECO:0000256" key="1">
    <source>
        <dbReference type="ARBA" id="ARBA00000705"/>
    </source>
</evidence>
<dbReference type="Gene3D" id="3.40.50.10950">
    <property type="match status" value="1"/>
</dbReference>
<evidence type="ECO:0000256" key="3">
    <source>
        <dbReference type="ARBA" id="ARBA00005656"/>
    </source>
</evidence>
<dbReference type="InterPro" id="IPR004614">
    <property type="entry name" value="P_AcTrfase"/>
</dbReference>
<gene>
    <name evidence="10" type="primary">pta</name>
    <name evidence="10" type="ORF">BCTU_119</name>
</gene>
<dbReference type="InterPro" id="IPR012147">
    <property type="entry name" value="P_Ac_Bu_trans"/>
</dbReference>
<dbReference type="NCBIfam" id="NF004167">
    <property type="entry name" value="PRK05632.1"/>
    <property type="match status" value="1"/>
</dbReference>
<evidence type="ECO:0000256" key="6">
    <source>
        <dbReference type="ARBA" id="ARBA00022679"/>
    </source>
</evidence>
<dbReference type="EC" id="2.3.1.8" evidence="4"/>
<dbReference type="InterPro" id="IPR050500">
    <property type="entry name" value="Phos_Acetyltrans/Butyryltrans"/>
</dbReference>
<dbReference type="Proteomes" id="UP000006811">
    <property type="component" value="Chromosome"/>
</dbReference>
<comment type="pathway">
    <text evidence="2">Metabolic intermediate biosynthesis; acetyl-CoA biosynthesis; acetyl-CoA from acetate: step 2/2.</text>
</comment>
<dbReference type="eggNOG" id="COG0280">
    <property type="taxonomic scope" value="Bacteria"/>
</dbReference>
<dbReference type="GO" id="GO:0008959">
    <property type="term" value="F:phosphate acetyltransferase activity"/>
    <property type="evidence" value="ECO:0007669"/>
    <property type="project" value="UniProtKB-EC"/>
</dbReference>
<reference evidence="10 11" key="1">
    <citation type="journal article" date="2011" name="Appl. Environ. Microbiol.">
        <title>The genome of Buchnera aphidicola from the aphid Cinara tujafilina provides new clues about the evolutionary history of metabolic losses in bacterial endosymbionts.</title>
        <authorList>
            <person name="Lamelas A."/>
            <person name="Gosalbes M.J."/>
            <person name="Moya A."/>
            <person name="Latorre A."/>
        </authorList>
    </citation>
    <scope>NUCLEOTIDE SEQUENCE [LARGE SCALE GENOMIC DNA]</scope>
    <source>
        <strain evidence="11">Cinara tujafilina</strain>
    </source>
</reference>
<dbReference type="InterPro" id="IPR042113">
    <property type="entry name" value="P_AcTrfase_dom1"/>
</dbReference>
<dbReference type="NCBIfam" id="TIGR00651">
    <property type="entry name" value="pta"/>
    <property type="match status" value="1"/>
</dbReference>
<dbReference type="AlphaFoldDB" id="F7WZ56"/>
<comment type="similarity">
    <text evidence="3">Belongs to the phosphate acetyltransferase and butyryltransferase family.</text>
</comment>
<dbReference type="InterPro" id="IPR002505">
    <property type="entry name" value="PTA_PTB"/>
</dbReference>
<dbReference type="SUPFAM" id="SSF53659">
    <property type="entry name" value="Isocitrate/Isopropylmalate dehydrogenase-like"/>
    <property type="match status" value="1"/>
</dbReference>
<keyword evidence="11" id="KW-1185">Reference proteome</keyword>
<keyword evidence="6 10" id="KW-0808">Transferase</keyword>
<dbReference type="STRING" id="261317.BCTU_119"/>
<dbReference type="PIRSF" id="PIRSF000428">
    <property type="entry name" value="P_Ac_trans"/>
    <property type="match status" value="1"/>
</dbReference>
<feature type="domain" description="Phosphate acetyl/butaryl transferase" evidence="9">
    <location>
        <begin position="8"/>
        <end position="324"/>
    </location>
</feature>
<accession>F7WZ56</accession>
<dbReference type="Gene3D" id="3.40.50.10750">
    <property type="entry name" value="Isocitrate/Isopropylmalate dehydrogenase-like"/>
    <property type="match status" value="1"/>
</dbReference>
<dbReference type="PANTHER" id="PTHR43356">
    <property type="entry name" value="PHOSPHATE ACETYLTRANSFERASE"/>
    <property type="match status" value="1"/>
</dbReference>
<dbReference type="InterPro" id="IPR042112">
    <property type="entry name" value="P_AcTrfase_dom2"/>
</dbReference>
<comment type="catalytic activity">
    <reaction evidence="1">
        <text>acetyl-CoA + phosphate = acetyl phosphate + CoA</text>
        <dbReference type="Rhea" id="RHEA:19521"/>
        <dbReference type="ChEBI" id="CHEBI:22191"/>
        <dbReference type="ChEBI" id="CHEBI:43474"/>
        <dbReference type="ChEBI" id="CHEBI:57287"/>
        <dbReference type="ChEBI" id="CHEBI:57288"/>
        <dbReference type="EC" id="2.3.1.8"/>
    </reaction>
</comment>
<evidence type="ECO:0000256" key="4">
    <source>
        <dbReference type="ARBA" id="ARBA00012707"/>
    </source>
</evidence>
<name>F7WZ56_9GAMM</name>
<keyword evidence="7" id="KW-0012">Acyltransferase</keyword>
<sequence length="328" mass="36467">MKNYAFNFKNFLIKKASKNVKNIVIPECNNIKILKAVSICINLKISRCILLGNHQDIYQLANKYGILLDNTLITILDPCLIRKNYIELFLKLYGKKNINDDIASKLLENNILLAIMMLYKNDADGMVAGISCSTGYLIRSILRIFKSSIPDIFISSVFFMLFPDKVLIYGDCAINLDPNTEQLVKIAEQSLKTAKLVKIEPRIAFLSYSTHDSGIGSSVEKIRKTTKLMKILYPNLIIDGPLQYDAAINTKIARIKSPTSSICGRATILIFPDLNSGNITYKAVQQSAKIISIGPILQGLLKPVNDLSRGASVDDIVYTIAVTVIQAQ</sequence>
<dbReference type="HOGENOM" id="CLU_019723_0_1_6"/>
<dbReference type="Pfam" id="PF01515">
    <property type="entry name" value="PTA_PTB"/>
    <property type="match status" value="1"/>
</dbReference>
<organism evidence="10 11">
    <name type="scientific">Buchnera aphidicola</name>
    <name type="common">Cinara tujafilina</name>
    <dbReference type="NCBI Taxonomy" id="261317"/>
    <lineage>
        <taxon>Bacteria</taxon>
        <taxon>Pseudomonadati</taxon>
        <taxon>Pseudomonadota</taxon>
        <taxon>Gammaproteobacteria</taxon>
        <taxon>Enterobacterales</taxon>
        <taxon>Erwiniaceae</taxon>
        <taxon>Buchnera</taxon>
    </lineage>
</organism>
<dbReference type="PANTHER" id="PTHR43356:SF3">
    <property type="entry name" value="PHOSPHATE ACETYLTRANSFERASE"/>
    <property type="match status" value="1"/>
</dbReference>
<evidence type="ECO:0000256" key="7">
    <source>
        <dbReference type="ARBA" id="ARBA00023315"/>
    </source>
</evidence>
<protein>
    <recommendedName>
        <fullName evidence="5">Phosphate acetyltransferase</fullName>
        <ecNumber evidence="4">2.3.1.8</ecNumber>
    </recommendedName>
    <alternativeName>
        <fullName evidence="8">Phosphotransacetylase</fullName>
    </alternativeName>
</protein>
<evidence type="ECO:0000256" key="2">
    <source>
        <dbReference type="ARBA" id="ARBA00004989"/>
    </source>
</evidence>
<dbReference type="OrthoDB" id="9808984at2"/>
<dbReference type="EMBL" id="CP001817">
    <property type="protein sequence ID" value="AEH39710.1"/>
    <property type="molecule type" value="Genomic_DNA"/>
</dbReference>